<feature type="transmembrane region" description="Helical" evidence="1">
    <location>
        <begin position="6"/>
        <end position="29"/>
    </location>
</feature>
<accession>A0A8F5C163</accession>
<organism evidence="2 3">
    <name type="scientific">Saccharolobus shibatae</name>
    <dbReference type="NCBI Taxonomy" id="2286"/>
    <lineage>
        <taxon>Archaea</taxon>
        <taxon>Thermoproteota</taxon>
        <taxon>Thermoprotei</taxon>
        <taxon>Sulfolobales</taxon>
        <taxon>Sulfolobaceae</taxon>
        <taxon>Saccharolobus</taxon>
    </lineage>
</organism>
<dbReference type="Proteomes" id="UP000694036">
    <property type="component" value="Chromosome"/>
</dbReference>
<evidence type="ECO:0000313" key="3">
    <source>
        <dbReference type="Proteomes" id="UP000694036"/>
    </source>
</evidence>
<sequence length="39" mass="4670">MKEIDFQFLLGLIFHYIAMWHWLTVALSIPSRINLKLPI</sequence>
<proteinExistence type="predicted"/>
<keyword evidence="1" id="KW-1133">Transmembrane helix</keyword>
<keyword evidence="3" id="KW-1185">Reference proteome</keyword>
<reference evidence="2 3" key="1">
    <citation type="journal article" date="2021" name="Environ. Microbiol.">
        <title>New insights into the diversity and evolution of the archaeal mobilome from three complete genomes of Saccharolobus shibatae.</title>
        <authorList>
            <person name="Medvedeva S."/>
            <person name="Brandt D."/>
            <person name="Cvirkaite-Krupovic V."/>
            <person name="Liu Y."/>
            <person name="Severinov K."/>
            <person name="Ishino S."/>
            <person name="Ishino Y."/>
            <person name="Prangishvili D."/>
            <person name="Kalinowski J."/>
            <person name="Krupovic M."/>
        </authorList>
    </citation>
    <scope>NUCLEOTIDE SEQUENCE [LARGE SCALE GENOMIC DNA]</scope>
    <source>
        <strain evidence="2 3">S38A</strain>
    </source>
</reference>
<dbReference type="AlphaFoldDB" id="A0A8F5C163"/>
<name>A0A8F5C163_9CREN</name>
<evidence type="ECO:0000313" key="2">
    <source>
        <dbReference type="EMBL" id="QXJ35095.1"/>
    </source>
</evidence>
<gene>
    <name evidence="2" type="ORF">J5U22_01642</name>
</gene>
<protein>
    <submittedName>
        <fullName evidence="2">Uncharacterized protein</fullName>
    </submittedName>
</protein>
<dbReference type="EMBL" id="CP077713">
    <property type="protein sequence ID" value="QXJ35095.1"/>
    <property type="molecule type" value="Genomic_DNA"/>
</dbReference>
<keyword evidence="1" id="KW-0812">Transmembrane</keyword>
<evidence type="ECO:0000256" key="1">
    <source>
        <dbReference type="SAM" id="Phobius"/>
    </source>
</evidence>
<keyword evidence="1" id="KW-0472">Membrane</keyword>